<evidence type="ECO:0000313" key="1">
    <source>
        <dbReference type="EnsemblPlants" id="Kaladp0084s0006.1.v1.1.CDS.1"/>
    </source>
</evidence>
<dbReference type="Proteomes" id="UP000594263">
    <property type="component" value="Unplaced"/>
</dbReference>
<reference evidence="1" key="1">
    <citation type="submission" date="2021-01" db="UniProtKB">
        <authorList>
            <consortium name="EnsemblPlants"/>
        </authorList>
    </citation>
    <scope>IDENTIFICATION</scope>
</reference>
<dbReference type="EnsemblPlants" id="Kaladp0084s0006.1.v1.1">
    <property type="protein sequence ID" value="Kaladp0084s0006.1.v1.1.CDS.1"/>
    <property type="gene ID" value="Kaladp0084s0006.v1.1"/>
</dbReference>
<dbReference type="Gramene" id="Kaladp0084s0006.1.v1.1">
    <property type="protein sequence ID" value="Kaladp0084s0006.1.v1.1.CDS.1"/>
    <property type="gene ID" value="Kaladp0084s0006.v1.1"/>
</dbReference>
<keyword evidence="2" id="KW-1185">Reference proteome</keyword>
<organism evidence="1 2">
    <name type="scientific">Kalanchoe fedtschenkoi</name>
    <name type="common">Lavender scallops</name>
    <name type="synonym">South American air plant</name>
    <dbReference type="NCBI Taxonomy" id="63787"/>
    <lineage>
        <taxon>Eukaryota</taxon>
        <taxon>Viridiplantae</taxon>
        <taxon>Streptophyta</taxon>
        <taxon>Embryophyta</taxon>
        <taxon>Tracheophyta</taxon>
        <taxon>Spermatophyta</taxon>
        <taxon>Magnoliopsida</taxon>
        <taxon>eudicotyledons</taxon>
        <taxon>Gunneridae</taxon>
        <taxon>Pentapetalae</taxon>
        <taxon>Saxifragales</taxon>
        <taxon>Crassulaceae</taxon>
        <taxon>Kalanchoe</taxon>
    </lineage>
</organism>
<name>A0A7N0UU97_KALFE</name>
<evidence type="ECO:0000313" key="2">
    <source>
        <dbReference type="Proteomes" id="UP000594263"/>
    </source>
</evidence>
<sequence>MASTPLKLPSPLRIRLSHRLRFQSILNPLSPSSLLPSSLSQPSYHLSFRSVRAASTFLSHKPASPLFVRLSRYVCFLSFQNPPPPSSSSPLSLAPLEPLSSLSICSSHLLCFQSIPNPPYPS</sequence>
<dbReference type="AlphaFoldDB" id="A0A7N0UU97"/>
<protein>
    <submittedName>
        <fullName evidence="1">Uncharacterized protein</fullName>
    </submittedName>
</protein>
<accession>A0A7N0UU97</accession>
<proteinExistence type="predicted"/>